<dbReference type="PANTHER" id="PTHR45825">
    <property type="entry name" value="GRANULE-BOUND STARCH SYNTHASE 1, CHLOROPLASTIC/AMYLOPLASTIC"/>
    <property type="match status" value="1"/>
</dbReference>
<evidence type="ECO:0000256" key="5">
    <source>
        <dbReference type="SAM" id="Phobius"/>
    </source>
</evidence>
<evidence type="ECO:0000313" key="8">
    <source>
        <dbReference type="EMBL" id="KAG2194740.1"/>
    </source>
</evidence>
<evidence type="ECO:0000259" key="6">
    <source>
        <dbReference type="Pfam" id="PF00534"/>
    </source>
</evidence>
<comment type="subcellular location">
    <subcellularLocation>
        <location evidence="1">Plastid</location>
        <location evidence="1">Amyloplast</location>
    </subcellularLocation>
</comment>
<keyword evidence="5" id="KW-1133">Transmembrane helix</keyword>
<evidence type="ECO:0000256" key="3">
    <source>
        <dbReference type="ARBA" id="ARBA00022679"/>
    </source>
</evidence>
<dbReference type="InterPro" id="IPR013534">
    <property type="entry name" value="Starch_synth_cat_dom"/>
</dbReference>
<dbReference type="OrthoDB" id="512920at2759"/>
<evidence type="ECO:0000256" key="2">
    <source>
        <dbReference type="ARBA" id="ARBA00022676"/>
    </source>
</evidence>
<evidence type="ECO:0000259" key="7">
    <source>
        <dbReference type="Pfam" id="PF08323"/>
    </source>
</evidence>
<evidence type="ECO:0000256" key="1">
    <source>
        <dbReference type="ARBA" id="ARBA00004602"/>
    </source>
</evidence>
<reference evidence="8" key="1">
    <citation type="submission" date="2020-12" db="EMBL/GenBank/DDBJ databases">
        <title>Metabolic potential, ecology and presence of endohyphal bacteria is reflected in genomic diversity of Mucoromycotina.</title>
        <authorList>
            <person name="Muszewska A."/>
            <person name="Okrasinska A."/>
            <person name="Steczkiewicz K."/>
            <person name="Drgas O."/>
            <person name="Orlowska M."/>
            <person name="Perlinska-Lenart U."/>
            <person name="Aleksandrzak-Piekarczyk T."/>
            <person name="Szatraj K."/>
            <person name="Zielenkiewicz U."/>
            <person name="Pilsyk S."/>
            <person name="Malc E."/>
            <person name="Mieczkowski P."/>
            <person name="Kruszewska J.S."/>
            <person name="Biernat P."/>
            <person name="Pawlowska J."/>
        </authorList>
    </citation>
    <scope>NUCLEOTIDE SEQUENCE</scope>
    <source>
        <strain evidence="8">CBS 226.32</strain>
    </source>
</reference>
<name>A0A8H7QMC6_9FUNG</name>
<dbReference type="Pfam" id="PF00534">
    <property type="entry name" value="Glycos_transf_1"/>
    <property type="match status" value="1"/>
</dbReference>
<sequence>MLPMHSGSNNTIRQRGLLESNNTTVRSILHSPFRFNTKRWCWWNYVSALVSIIICVEFILLLISMILLALAPNPITFRIQNYPKIPYHSLDTTIPITLAPHSNVYHVTKEFGPATMGGMGTVLTAMAQAQLRTGKIQPNVVLPFYSFLKKQEQYPIKKTVDLAITCRDDEGQPINIEFKVSELQYDFEPISNFNNLPEEDKLAIIAARQTKRKIKVYLIGPGKSEPLRKAFRANSITQIYSSPKGLPQEWKDQYFTKAAASFLVWRAAGKHEQSLFAPLTSEQPKVDVVHLHGATNAYVAKFLSEYEGQLGSTPPAIIYTMHDYLDELQYTNTLTNVEKFLNTPRNGKNLKLEVQDVLKSYTFGSDKMFMSPMAIDIADTVTFVSQTMAKDMVEGKLDFYLKEVVMENILRKAELQQFYGVSNGIDFGGSINPFTEGKLIEAGLQYSEFAQSLINAKLDYANDIADATAATAAKHWSLSSYHADYVTNSKQKAKQYLVDQGLLNAADLDRPLVLFVGRFQYNKGLETFEEAARSFKMHNMKFAIIGQPNNYPLNWVKRLAANDNENIVLMTHTSEQQKWLIYFRAAADFVYVPSITESFGLVAAEGLLFGSSVISTGTGGLAEFLVDRQLDNDAPVEIVSGQLVESHYRYNAYLFDALATNGNTQLSQAILRAANDYEHMRRVPALHETYVLRMMLSAYSLGWDRAGQEQGPVYDYLRIYQQAIYDKRAKSSFALAGDDSEQRK</sequence>
<accession>A0A8H7QMC6</accession>
<dbReference type="Gene3D" id="3.40.50.2000">
    <property type="entry name" value="Glycogen Phosphorylase B"/>
    <property type="match status" value="2"/>
</dbReference>
<dbReference type="AlphaFoldDB" id="A0A8H7QMC6"/>
<keyword evidence="4" id="KW-0035">Amyloplast</keyword>
<keyword evidence="4" id="KW-0934">Plastid</keyword>
<dbReference type="InterPro" id="IPR001296">
    <property type="entry name" value="Glyco_trans_1"/>
</dbReference>
<gene>
    <name evidence="8" type="ORF">INT46_004132</name>
</gene>
<dbReference type="Proteomes" id="UP000650833">
    <property type="component" value="Unassembled WGS sequence"/>
</dbReference>
<dbReference type="GO" id="GO:0016757">
    <property type="term" value="F:glycosyltransferase activity"/>
    <property type="evidence" value="ECO:0007669"/>
    <property type="project" value="UniProtKB-KW"/>
</dbReference>
<keyword evidence="5" id="KW-0472">Membrane</keyword>
<feature type="domain" description="Starch synthase catalytic" evidence="7">
    <location>
        <begin position="103"/>
        <end position="399"/>
    </location>
</feature>
<dbReference type="PANTHER" id="PTHR45825:SF11">
    <property type="entry name" value="ALPHA AMYLASE DOMAIN-CONTAINING PROTEIN"/>
    <property type="match status" value="1"/>
</dbReference>
<keyword evidence="3" id="KW-0808">Transferase</keyword>
<feature type="domain" description="Glycosyl transferase family 1" evidence="6">
    <location>
        <begin position="506"/>
        <end position="628"/>
    </location>
</feature>
<keyword evidence="9" id="KW-1185">Reference proteome</keyword>
<dbReference type="Pfam" id="PF08323">
    <property type="entry name" value="Glyco_transf_5"/>
    <property type="match status" value="1"/>
</dbReference>
<keyword evidence="5" id="KW-0812">Transmembrane</keyword>
<dbReference type="SUPFAM" id="SSF53756">
    <property type="entry name" value="UDP-Glycosyltransferase/glycogen phosphorylase"/>
    <property type="match status" value="1"/>
</dbReference>
<proteinExistence type="predicted"/>
<keyword evidence="2" id="KW-0328">Glycosyltransferase</keyword>
<organism evidence="8 9">
    <name type="scientific">Mucor plumbeus</name>
    <dbReference type="NCBI Taxonomy" id="97098"/>
    <lineage>
        <taxon>Eukaryota</taxon>
        <taxon>Fungi</taxon>
        <taxon>Fungi incertae sedis</taxon>
        <taxon>Mucoromycota</taxon>
        <taxon>Mucoromycotina</taxon>
        <taxon>Mucoromycetes</taxon>
        <taxon>Mucorales</taxon>
        <taxon>Mucorineae</taxon>
        <taxon>Mucoraceae</taxon>
        <taxon>Mucor</taxon>
    </lineage>
</organism>
<comment type="caution">
    <text evidence="8">The sequence shown here is derived from an EMBL/GenBank/DDBJ whole genome shotgun (WGS) entry which is preliminary data.</text>
</comment>
<evidence type="ECO:0000256" key="4">
    <source>
        <dbReference type="ARBA" id="ARBA00023234"/>
    </source>
</evidence>
<protein>
    <submittedName>
        <fullName evidence="8">Uncharacterized protein</fullName>
    </submittedName>
</protein>
<feature type="transmembrane region" description="Helical" evidence="5">
    <location>
        <begin position="42"/>
        <end position="71"/>
    </location>
</feature>
<evidence type="ECO:0000313" key="9">
    <source>
        <dbReference type="Proteomes" id="UP000650833"/>
    </source>
</evidence>
<dbReference type="EMBL" id="JAEPRC010000567">
    <property type="protein sequence ID" value="KAG2194740.1"/>
    <property type="molecule type" value="Genomic_DNA"/>
</dbReference>